<dbReference type="AlphaFoldDB" id="A0A2B7ZP39"/>
<feature type="signal peptide" evidence="2">
    <location>
        <begin position="1"/>
        <end position="21"/>
    </location>
</feature>
<accession>A0A2B7ZP39</accession>
<reference evidence="3 4" key="1">
    <citation type="submission" date="2017-10" db="EMBL/GenBank/DDBJ databases">
        <title>Comparative genomics in systemic dimorphic fungi from Ajellomycetaceae.</title>
        <authorList>
            <person name="Munoz J.F."/>
            <person name="Mcewen J.G."/>
            <person name="Clay O.K."/>
            <person name="Cuomo C.A."/>
        </authorList>
    </citation>
    <scope>NUCLEOTIDE SEQUENCE [LARGE SCALE GENOMIC DNA]</scope>
    <source>
        <strain evidence="3 4">UAMH4076</strain>
    </source>
</reference>
<sequence length="237" mass="27422">MIPQILFKFCFSLFLIKPVLALSQTDVSTSASLSTPFIETQNEEPPANSTQPTSGNHSDYSREHIGNLKTAPAFQQRKRFTFTSDCGTVILRDLAERNVLERHIKKFCKHNFAVNQKDGFEDGYFKYTLKYENPGKGYCIESNCRFVFKETLESCAWSGLVRDGWRSLPCGEFTYEIERLKFAKGICSFHIIQQQTCGLYDELYAQINLMDHRKREIGHTDRYINGWKGPRMERPTD</sequence>
<feature type="compositionally biased region" description="Polar residues" evidence="1">
    <location>
        <begin position="47"/>
        <end position="58"/>
    </location>
</feature>
<evidence type="ECO:0000313" key="3">
    <source>
        <dbReference type="EMBL" id="PGH34958.1"/>
    </source>
</evidence>
<evidence type="ECO:0000256" key="1">
    <source>
        <dbReference type="SAM" id="MobiDB-lite"/>
    </source>
</evidence>
<proteinExistence type="predicted"/>
<dbReference type="Proteomes" id="UP000226031">
    <property type="component" value="Unassembled WGS sequence"/>
</dbReference>
<name>A0A2B7ZP39_9EURO</name>
<organism evidence="3 4">
    <name type="scientific">[Emmonsia] crescens</name>
    <dbReference type="NCBI Taxonomy" id="73230"/>
    <lineage>
        <taxon>Eukaryota</taxon>
        <taxon>Fungi</taxon>
        <taxon>Dikarya</taxon>
        <taxon>Ascomycota</taxon>
        <taxon>Pezizomycotina</taxon>
        <taxon>Eurotiomycetes</taxon>
        <taxon>Eurotiomycetidae</taxon>
        <taxon>Onygenales</taxon>
        <taxon>Ajellomycetaceae</taxon>
        <taxon>Emergomyces</taxon>
    </lineage>
</organism>
<evidence type="ECO:0000313" key="4">
    <source>
        <dbReference type="Proteomes" id="UP000226031"/>
    </source>
</evidence>
<keyword evidence="4" id="KW-1185">Reference proteome</keyword>
<dbReference type="EMBL" id="PDND01000030">
    <property type="protein sequence ID" value="PGH34958.1"/>
    <property type="molecule type" value="Genomic_DNA"/>
</dbReference>
<evidence type="ECO:0000256" key="2">
    <source>
        <dbReference type="SAM" id="SignalP"/>
    </source>
</evidence>
<feature type="region of interest" description="Disordered" evidence="1">
    <location>
        <begin position="37"/>
        <end position="62"/>
    </location>
</feature>
<feature type="chain" id="PRO_5012857910" evidence="2">
    <location>
        <begin position="22"/>
        <end position="237"/>
    </location>
</feature>
<keyword evidence="2" id="KW-0732">Signal</keyword>
<protein>
    <submittedName>
        <fullName evidence="3">Uncharacterized protein</fullName>
    </submittedName>
</protein>
<gene>
    <name evidence="3" type="ORF">GX50_02196</name>
</gene>
<comment type="caution">
    <text evidence="3">The sequence shown here is derived from an EMBL/GenBank/DDBJ whole genome shotgun (WGS) entry which is preliminary data.</text>
</comment>